<dbReference type="InterPro" id="IPR001387">
    <property type="entry name" value="Cro/C1-type_HTH"/>
</dbReference>
<protein>
    <submittedName>
        <fullName evidence="2">Fimbrial operon regulator</fullName>
    </submittedName>
</protein>
<dbReference type="Gene3D" id="1.10.260.40">
    <property type="entry name" value="lambda repressor-like DNA-binding domains"/>
    <property type="match status" value="1"/>
</dbReference>
<name>A0A140NKV8_PROSM</name>
<organism evidence="2 3">
    <name type="scientific">Providencia stuartii (strain MRSN 2154)</name>
    <dbReference type="NCBI Taxonomy" id="1157951"/>
    <lineage>
        <taxon>Bacteria</taxon>
        <taxon>Pseudomonadati</taxon>
        <taxon>Pseudomonadota</taxon>
        <taxon>Gammaproteobacteria</taxon>
        <taxon>Enterobacterales</taxon>
        <taxon>Morganellaceae</taxon>
        <taxon>Providencia</taxon>
    </lineage>
</organism>
<dbReference type="KEGG" id="psi:S70_12755"/>
<dbReference type="CDD" id="cd00093">
    <property type="entry name" value="HTH_XRE"/>
    <property type="match status" value="1"/>
</dbReference>
<dbReference type="HOGENOM" id="CLU_1785203_0_0_6"/>
<dbReference type="Proteomes" id="UP000005012">
    <property type="component" value="Chromosome"/>
</dbReference>
<reference evidence="2 3" key="1">
    <citation type="journal article" date="2012" name="J. Bacteriol.">
        <title>Complete Genome Sequence of Providencia stuartii Clinical Isolate MRSN 2154.</title>
        <authorList>
            <person name="Clifford R.J."/>
            <person name="Hang J."/>
            <person name="Riley M.C."/>
            <person name="Onmus-Leone F."/>
            <person name="Kuschner R.A."/>
            <person name="Lesho E.P."/>
            <person name="Waterman P.E."/>
        </authorList>
    </citation>
    <scope>NUCLEOTIDE SEQUENCE [LARGE SCALE GENOMIC DNA]</scope>
    <source>
        <strain evidence="2 3">MRSN 2154</strain>
    </source>
</reference>
<dbReference type="PROSITE" id="PS50943">
    <property type="entry name" value="HTH_CROC1"/>
    <property type="match status" value="1"/>
</dbReference>
<dbReference type="InterPro" id="IPR010982">
    <property type="entry name" value="Lambda_DNA-bd_dom_sf"/>
</dbReference>
<evidence type="ECO:0000313" key="3">
    <source>
        <dbReference type="Proteomes" id="UP000005012"/>
    </source>
</evidence>
<evidence type="ECO:0000313" key="2">
    <source>
        <dbReference type="EMBL" id="AFH94394.1"/>
    </source>
</evidence>
<accession>A0A140NKV8</accession>
<evidence type="ECO:0000259" key="1">
    <source>
        <dbReference type="PROSITE" id="PS50943"/>
    </source>
</evidence>
<dbReference type="Pfam" id="PF01381">
    <property type="entry name" value="HTH_3"/>
    <property type="match status" value="1"/>
</dbReference>
<dbReference type="SMART" id="SM00530">
    <property type="entry name" value="HTH_XRE"/>
    <property type="match status" value="1"/>
</dbReference>
<dbReference type="RefSeq" id="WP_004917394.1">
    <property type="nucleotide sequence ID" value="NC_017731.1"/>
</dbReference>
<sequence length="145" mass="16701">MEENKLSTLSGYFLRKARKEKKITGKELAKLMGISQQQISRYENGITPLTIDLLYKFLLILEIDGASFIQKIFHEYANGSNNKEPAPATPPSLSQYIRHFIKDKNSATRDEIRYSNHNRKNLETYSVQLKPLNGAKIKRVNSKKE</sequence>
<dbReference type="GO" id="GO:0003677">
    <property type="term" value="F:DNA binding"/>
    <property type="evidence" value="ECO:0007669"/>
    <property type="project" value="InterPro"/>
</dbReference>
<dbReference type="SUPFAM" id="SSF47413">
    <property type="entry name" value="lambda repressor-like DNA-binding domains"/>
    <property type="match status" value="1"/>
</dbReference>
<dbReference type="EMBL" id="CP003488">
    <property type="protein sequence ID" value="AFH94394.1"/>
    <property type="molecule type" value="Genomic_DNA"/>
</dbReference>
<dbReference type="AlphaFoldDB" id="A0A140NKV8"/>
<dbReference type="OrthoDB" id="6462969at2"/>
<gene>
    <name evidence="2" type="ordered locus">S70_12755</name>
</gene>
<reference evidence="3" key="2">
    <citation type="submission" date="2012-04" db="EMBL/GenBank/DDBJ databases">
        <title>Complete genome sequence of Providencia stuartii clinical isolate MRSN 2154.</title>
        <authorList>
            <person name="Clifford R.J."/>
            <person name="Hang J."/>
            <person name="Riley M.C."/>
            <person name="Onmus-Leone F."/>
            <person name="Kuschner R.A."/>
            <person name="Lesho E.P."/>
            <person name="Waterman P.E."/>
        </authorList>
    </citation>
    <scope>NUCLEOTIDE SEQUENCE [LARGE SCALE GENOMIC DNA]</scope>
    <source>
        <strain evidence="3">MRSN 2154</strain>
    </source>
</reference>
<dbReference type="GeneID" id="93520849"/>
<proteinExistence type="predicted"/>
<feature type="domain" description="HTH cro/C1-type" evidence="1">
    <location>
        <begin position="14"/>
        <end position="68"/>
    </location>
</feature>
<dbReference type="PATRIC" id="fig|1157951.4.peg.2570"/>